<name>A0ACA9N5U6_9GLOM</name>
<feature type="non-terminal residue" evidence="1">
    <location>
        <position position="1"/>
    </location>
</feature>
<comment type="caution">
    <text evidence="1">The sequence shown here is derived from an EMBL/GenBank/DDBJ whole genome shotgun (WGS) entry which is preliminary data.</text>
</comment>
<gene>
    <name evidence="1" type="ORF">SCALOS_LOCUS8009</name>
</gene>
<evidence type="ECO:0000313" key="2">
    <source>
        <dbReference type="Proteomes" id="UP000789860"/>
    </source>
</evidence>
<reference evidence="1" key="1">
    <citation type="submission" date="2021-06" db="EMBL/GenBank/DDBJ databases">
        <authorList>
            <person name="Kallberg Y."/>
            <person name="Tangrot J."/>
            <person name="Rosling A."/>
        </authorList>
    </citation>
    <scope>NUCLEOTIDE SEQUENCE</scope>
    <source>
        <strain evidence="1">AU212A</strain>
    </source>
</reference>
<accession>A0ACA9N5U6</accession>
<sequence>IVHRDIRLENIFIIANETAKIANFSFSRQFIDKSRILAISLQTVCYTASEILYRNTNKYNTKCEVYSFGILLLELAEQKIPYKNLDDIIEIKNHVDKEKYQELYTNYSNLLPTITEMFKALKILQDNFCSLRLLTFILYNDNIKVTEVINFAEFNYMTIKEATLVHRINNGNLEIVFKCFNAYAKSGNLKAKYFVGYYLFKKLVNTSYTDKEREKHAAQLFKEVANSGNEVLDAQLKYRLYLFQRIDVDRDFSEAAKYFQKAAKNGLAVGMYNVGNMLYVGLTDIKDEKLGIKYIRKITTNLIKAKQNIEVAQGKQKEYYDEYIKKKQFYIGNKVLLYQSAQTKVHGDKFHEKWK</sequence>
<organism evidence="1 2">
    <name type="scientific">Scutellospora calospora</name>
    <dbReference type="NCBI Taxonomy" id="85575"/>
    <lineage>
        <taxon>Eukaryota</taxon>
        <taxon>Fungi</taxon>
        <taxon>Fungi incertae sedis</taxon>
        <taxon>Mucoromycota</taxon>
        <taxon>Glomeromycotina</taxon>
        <taxon>Glomeromycetes</taxon>
        <taxon>Diversisporales</taxon>
        <taxon>Gigasporaceae</taxon>
        <taxon>Scutellospora</taxon>
    </lineage>
</organism>
<dbReference type="EMBL" id="CAJVPM010019890">
    <property type="protein sequence ID" value="CAG8632171.1"/>
    <property type="molecule type" value="Genomic_DNA"/>
</dbReference>
<dbReference type="Proteomes" id="UP000789860">
    <property type="component" value="Unassembled WGS sequence"/>
</dbReference>
<evidence type="ECO:0000313" key="1">
    <source>
        <dbReference type="EMBL" id="CAG8632171.1"/>
    </source>
</evidence>
<keyword evidence="2" id="KW-1185">Reference proteome</keyword>
<protein>
    <submittedName>
        <fullName evidence="1">1028_t:CDS:1</fullName>
    </submittedName>
</protein>
<proteinExistence type="predicted"/>